<organism evidence="1 2">
    <name type="scientific">Priapulus caudatus</name>
    <name type="common">Priapulid worm</name>
    <dbReference type="NCBI Taxonomy" id="37621"/>
    <lineage>
        <taxon>Eukaryota</taxon>
        <taxon>Metazoa</taxon>
        <taxon>Ecdysozoa</taxon>
        <taxon>Scalidophora</taxon>
        <taxon>Priapulida</taxon>
        <taxon>Priapulimorpha</taxon>
        <taxon>Priapulimorphida</taxon>
        <taxon>Priapulidae</taxon>
        <taxon>Priapulus</taxon>
    </lineage>
</organism>
<dbReference type="GeneID" id="106820985"/>
<evidence type="ECO:0000313" key="2">
    <source>
        <dbReference type="RefSeq" id="XP_014681089.1"/>
    </source>
</evidence>
<dbReference type="Proteomes" id="UP000695022">
    <property type="component" value="Unplaced"/>
</dbReference>
<keyword evidence="1" id="KW-1185">Reference proteome</keyword>
<dbReference type="PANTHER" id="PTHR13071">
    <property type="entry name" value="MITOCHONDRIAL 28S RIBOSOMAL PROTEIN S22"/>
    <property type="match status" value="1"/>
</dbReference>
<accession>A0ABM1F9G8</accession>
<evidence type="ECO:0000313" key="1">
    <source>
        <dbReference type="Proteomes" id="UP000695022"/>
    </source>
</evidence>
<gene>
    <name evidence="2" type="primary">LOC106820985</name>
</gene>
<dbReference type="RefSeq" id="XP_014681089.1">
    <property type="nucleotide sequence ID" value="XM_014825603.1"/>
</dbReference>
<dbReference type="PANTHER" id="PTHR13071:SF4">
    <property type="entry name" value="SMALL RIBOSOMAL SUBUNIT PROTEIN MS22"/>
    <property type="match status" value="1"/>
</dbReference>
<dbReference type="InterPro" id="IPR019374">
    <property type="entry name" value="Ribosomal_mS22"/>
</dbReference>
<proteinExistence type="predicted"/>
<name>A0ABM1F9G8_PRICU</name>
<sequence length="345" mass="40412">MAAPLRRSCLSVLQSIRQNVTGISCRMLTSTVETKDNENSTFQGRDVEKLFLDEQVQKILYRVTRLNINKVFHVQKQPRSNPKFKLMTKTELEQLERETVDRAKHKLQMPPVMNSRQPISEVLAHDPDLCNIDSAKYVFTDITYGVMDRERLVVVREPDGTLRKAMWEERDKMLQTYFPKEGRKVFAPSMLTRPDLLEDVLQKQKYEFILDLACVQYEPDNPEYHRVVYRTYTHVDQTKNYEILRSTRHFGCLVFYLTLHKKVDNLLIDMIQRDYLSDAIDTVTLYHTCHTECESRKQLGELGSNPQPLDLLKLFAKTDAQQQARLDLAIQSYIDLHELPERAAQ</sequence>
<reference evidence="2" key="1">
    <citation type="submission" date="2025-08" db="UniProtKB">
        <authorList>
            <consortium name="RefSeq"/>
        </authorList>
    </citation>
    <scope>IDENTIFICATION</scope>
</reference>
<protein>
    <submittedName>
        <fullName evidence="2">28S ribosomal protein S22, mitochondrial-like</fullName>
    </submittedName>
</protein>
<dbReference type="Pfam" id="PF10245">
    <property type="entry name" value="MRP-S22"/>
    <property type="match status" value="1"/>
</dbReference>